<dbReference type="Proteomes" id="UP000509750">
    <property type="component" value="Plasmid unnamed2"/>
</dbReference>
<dbReference type="RefSeq" id="WP_179171430.1">
    <property type="nucleotide sequence ID" value="NZ_CP058531.1"/>
</dbReference>
<reference evidence="1 2" key="1">
    <citation type="submission" date="2020-07" db="EMBL/GenBank/DDBJ databases">
        <title>Gai3-2, isolated from salt lake.</title>
        <authorList>
            <person name="Cui H."/>
            <person name="Shi X."/>
        </authorList>
    </citation>
    <scope>NUCLEOTIDE SEQUENCE [LARGE SCALE GENOMIC DNA]</scope>
    <source>
        <strain evidence="1 2">Gai3-2</strain>
        <plasmid evidence="1 2">unnamed2</plasmid>
    </source>
</reference>
<geneLocation type="plasmid" evidence="1 2">
    <name>unnamed2</name>
</geneLocation>
<organism evidence="1 2">
    <name type="scientific">Halorarum halophilum</name>
    <dbReference type="NCBI Taxonomy" id="2743090"/>
    <lineage>
        <taxon>Archaea</taxon>
        <taxon>Methanobacteriati</taxon>
        <taxon>Methanobacteriota</taxon>
        <taxon>Stenosarchaea group</taxon>
        <taxon>Halobacteria</taxon>
        <taxon>Halobacteriales</taxon>
        <taxon>Haloferacaceae</taxon>
        <taxon>Halorarum</taxon>
    </lineage>
</organism>
<protein>
    <submittedName>
        <fullName evidence="1">Uncharacterized protein</fullName>
    </submittedName>
</protein>
<accession>A0A7D5KI99</accession>
<dbReference type="KEGG" id="halg:HUG10_19795"/>
<dbReference type="EMBL" id="CP058531">
    <property type="protein sequence ID" value="QLG29856.1"/>
    <property type="molecule type" value="Genomic_DNA"/>
</dbReference>
<keyword evidence="2" id="KW-1185">Reference proteome</keyword>
<keyword evidence="1" id="KW-0614">Plasmid</keyword>
<dbReference type="AlphaFoldDB" id="A0A7D5KI99"/>
<proteinExistence type="predicted"/>
<evidence type="ECO:0000313" key="1">
    <source>
        <dbReference type="EMBL" id="QLG29856.1"/>
    </source>
</evidence>
<gene>
    <name evidence="1" type="ORF">HUG10_19795</name>
</gene>
<sequence length="145" mass="16707">MKEVPMKIGNTILDCDGNELKVREQANDCAVTLRKVDCEDEMTAPYFLPKRWLSGTVRGEKFLSFADETVLEDGTVLVDSDGHRIQVENIDDSDLVSLADFEDETIYYLEKEWVENAIEGCSSFEMRRDFLPFLKFSEFDLESEQ</sequence>
<name>A0A7D5KI99_9EURY</name>
<evidence type="ECO:0000313" key="2">
    <source>
        <dbReference type="Proteomes" id="UP000509750"/>
    </source>
</evidence>
<dbReference type="GeneID" id="56031126"/>